<evidence type="ECO:0000313" key="2">
    <source>
        <dbReference type="Proteomes" id="UP001564626"/>
    </source>
</evidence>
<dbReference type="InterPro" id="IPR052209">
    <property type="entry name" value="CbiZ"/>
</dbReference>
<name>A0ABV4CEU1_9PSEU</name>
<organism evidence="1 2">
    <name type="scientific">Saccharopolyspora cebuensis</name>
    <dbReference type="NCBI Taxonomy" id="418759"/>
    <lineage>
        <taxon>Bacteria</taxon>
        <taxon>Bacillati</taxon>
        <taxon>Actinomycetota</taxon>
        <taxon>Actinomycetes</taxon>
        <taxon>Pseudonocardiales</taxon>
        <taxon>Pseudonocardiaceae</taxon>
        <taxon>Saccharopolyspora</taxon>
    </lineage>
</organism>
<comment type="caution">
    <text evidence="1">The sequence shown here is derived from an EMBL/GenBank/DDBJ whole genome shotgun (WGS) entry which is preliminary data.</text>
</comment>
<sequence length="213" mass="21951">MTGPLPALRTAQGRPVLVWRCERPWLAVSSASFGGGIGLRHWVFNCTVVDDYDRPDPPAHIAELAAELGLAHDGIGLLTAVDVRHEVTAVDSGVRASVTTGVGQPVWAAAPQQEEVRTPGTINAVCWSPVRLGEAALVNAIATVAEAKAQALAEAGVDGTGTVTDATAVLCPADGDPEPYGGPRSRIGAALARAVHAGISAGLRTSNPRYRGL</sequence>
<dbReference type="PANTHER" id="PTHR35336">
    <property type="entry name" value="ADENOSYLCOBINAMIDE AMIDOHYDROLASE"/>
    <property type="match status" value="1"/>
</dbReference>
<dbReference type="PANTHER" id="PTHR35336:SF5">
    <property type="entry name" value="ADENOSYLCOBINAMIDE AMIDOHYDROLASE"/>
    <property type="match status" value="1"/>
</dbReference>
<gene>
    <name evidence="1" type="ORF">AB8O55_09435</name>
</gene>
<evidence type="ECO:0000313" key="1">
    <source>
        <dbReference type="EMBL" id="MEY8039616.1"/>
    </source>
</evidence>
<keyword evidence="2" id="KW-1185">Reference proteome</keyword>
<dbReference type="Pfam" id="PF01955">
    <property type="entry name" value="CbiZ"/>
    <property type="match status" value="1"/>
</dbReference>
<accession>A0ABV4CEU1</accession>
<dbReference type="Proteomes" id="UP001564626">
    <property type="component" value="Unassembled WGS sequence"/>
</dbReference>
<protein>
    <submittedName>
        <fullName evidence="1">Adenosylcobinamide amidohydrolase</fullName>
    </submittedName>
</protein>
<dbReference type="RefSeq" id="WP_345358521.1">
    <property type="nucleotide sequence ID" value="NZ_BAABII010000003.1"/>
</dbReference>
<dbReference type="EMBL" id="JBGEHV010000013">
    <property type="protein sequence ID" value="MEY8039616.1"/>
    <property type="molecule type" value="Genomic_DNA"/>
</dbReference>
<proteinExistence type="predicted"/>
<dbReference type="InterPro" id="IPR002808">
    <property type="entry name" value="AdoCbi_amidolase"/>
</dbReference>
<reference evidence="1 2" key="1">
    <citation type="submission" date="2024-08" db="EMBL/GenBank/DDBJ databases">
        <title>Genome mining of Saccharopolyspora cebuensis PGLac3 from Nigerian medicinal plant.</title>
        <authorList>
            <person name="Ezeobiora C.E."/>
            <person name="Igbokwe N.H."/>
            <person name="Amin D.H."/>
            <person name="Mendie U.E."/>
        </authorList>
    </citation>
    <scope>NUCLEOTIDE SEQUENCE [LARGE SCALE GENOMIC DNA]</scope>
    <source>
        <strain evidence="1 2">PGLac3</strain>
    </source>
</reference>